<dbReference type="EMBL" id="QEFC01000666">
    <property type="protein sequence ID" value="KAE9462804.1"/>
    <property type="molecule type" value="Genomic_DNA"/>
</dbReference>
<dbReference type="AlphaFoldDB" id="A0A6A4M333"/>
<evidence type="ECO:0000313" key="2">
    <source>
        <dbReference type="Proteomes" id="UP000428333"/>
    </source>
</evidence>
<reference evidence="1 2" key="1">
    <citation type="journal article" date="2019" name="Genome Biol. Evol.">
        <title>The Rhododendron genome and chromosomal organization provide insight into shared whole-genome duplications across the heath family (Ericaceae).</title>
        <authorList>
            <person name="Soza V.L."/>
            <person name="Lindsley D."/>
            <person name="Waalkes A."/>
            <person name="Ramage E."/>
            <person name="Patwardhan R.P."/>
            <person name="Burton J.N."/>
            <person name="Adey A."/>
            <person name="Kumar A."/>
            <person name="Qiu R."/>
            <person name="Shendure J."/>
            <person name="Hall B."/>
        </authorList>
    </citation>
    <scope>NUCLEOTIDE SEQUENCE [LARGE SCALE GENOMIC DNA]</scope>
    <source>
        <strain evidence="1">RSF 1966-606</strain>
    </source>
</reference>
<comment type="caution">
    <text evidence="1">The sequence shown here is derived from an EMBL/GenBank/DDBJ whole genome shotgun (WGS) entry which is preliminary data.</text>
</comment>
<dbReference type="Proteomes" id="UP000428333">
    <property type="component" value="Linkage Group LG03"/>
</dbReference>
<sequence length="102" mass="11774">METRKGCSSSGTRTIRVGRAGWDNGRIQVADVSATTRESRRPWWKLLRRKLFKEKRQGVPKPDEYTNPQDFDEGSYEINSLEKSFSVRCADPTIIFFKEGDT</sequence>
<protein>
    <submittedName>
        <fullName evidence="1">Uncharacterized protein</fullName>
    </submittedName>
</protein>
<proteinExistence type="predicted"/>
<gene>
    <name evidence="1" type="ORF">C3L33_05289</name>
</gene>
<evidence type="ECO:0000313" key="1">
    <source>
        <dbReference type="EMBL" id="KAE9462804.1"/>
    </source>
</evidence>
<organism evidence="1 2">
    <name type="scientific">Rhododendron williamsianum</name>
    <dbReference type="NCBI Taxonomy" id="262921"/>
    <lineage>
        <taxon>Eukaryota</taxon>
        <taxon>Viridiplantae</taxon>
        <taxon>Streptophyta</taxon>
        <taxon>Embryophyta</taxon>
        <taxon>Tracheophyta</taxon>
        <taxon>Spermatophyta</taxon>
        <taxon>Magnoliopsida</taxon>
        <taxon>eudicotyledons</taxon>
        <taxon>Gunneridae</taxon>
        <taxon>Pentapetalae</taxon>
        <taxon>asterids</taxon>
        <taxon>Ericales</taxon>
        <taxon>Ericaceae</taxon>
        <taxon>Ericoideae</taxon>
        <taxon>Rhodoreae</taxon>
        <taxon>Rhododendron</taxon>
    </lineage>
</organism>
<name>A0A6A4M333_9ERIC</name>
<keyword evidence="2" id="KW-1185">Reference proteome</keyword>
<accession>A0A6A4M333</accession>
<dbReference type="OrthoDB" id="10311069at2759"/>
<feature type="non-terminal residue" evidence="1">
    <location>
        <position position="1"/>
    </location>
</feature>